<evidence type="ECO:0000256" key="8">
    <source>
        <dbReference type="HAMAP-Rule" id="MF_00238"/>
    </source>
</evidence>
<comment type="caution">
    <text evidence="10">The sequence shown here is derived from an EMBL/GenBank/DDBJ whole genome shotgun (WGS) entry which is preliminary data.</text>
</comment>
<accession>A0A6M1RNU7</accession>
<comment type="catalytic activity">
    <reaction evidence="6 8">
        <text>dCMP + ATP = dCDP + ADP</text>
        <dbReference type="Rhea" id="RHEA:25094"/>
        <dbReference type="ChEBI" id="CHEBI:30616"/>
        <dbReference type="ChEBI" id="CHEBI:57566"/>
        <dbReference type="ChEBI" id="CHEBI:58593"/>
        <dbReference type="ChEBI" id="CHEBI:456216"/>
        <dbReference type="EC" id="2.7.4.25"/>
    </reaction>
</comment>
<evidence type="ECO:0000256" key="6">
    <source>
        <dbReference type="ARBA" id="ARBA00047615"/>
    </source>
</evidence>
<comment type="subcellular location">
    <subcellularLocation>
        <location evidence="8">Cytoplasm</location>
    </subcellularLocation>
</comment>
<dbReference type="AlphaFoldDB" id="A0A6M1RNU7"/>
<evidence type="ECO:0000256" key="4">
    <source>
        <dbReference type="ARBA" id="ARBA00022777"/>
    </source>
</evidence>
<protein>
    <recommendedName>
        <fullName evidence="8">Cytidylate kinase</fullName>
        <shortName evidence="8">CK</shortName>
        <ecNumber evidence="8">2.7.4.25</ecNumber>
    </recommendedName>
    <alternativeName>
        <fullName evidence="8">Cytidine monophosphate kinase</fullName>
        <shortName evidence="8">CMP kinase</shortName>
    </alternativeName>
</protein>
<dbReference type="NCBIfam" id="TIGR00017">
    <property type="entry name" value="cmk"/>
    <property type="match status" value="1"/>
</dbReference>
<evidence type="ECO:0000256" key="3">
    <source>
        <dbReference type="ARBA" id="ARBA00022741"/>
    </source>
</evidence>
<proteinExistence type="inferred from homology"/>
<dbReference type="InterPro" id="IPR011994">
    <property type="entry name" value="Cytidylate_kinase_dom"/>
</dbReference>
<reference evidence="10 11" key="1">
    <citation type="submission" date="2020-02" db="EMBL/GenBank/DDBJ databases">
        <title>Draft genome sequence of Limisphaera ngatamarikiensis NGM72.4T, a thermophilic Verrucomicrobia grouped in subdivision 3.</title>
        <authorList>
            <person name="Carere C.R."/>
            <person name="Steen J."/>
            <person name="Hugenholtz P."/>
            <person name="Stott M.B."/>
        </authorList>
    </citation>
    <scope>NUCLEOTIDE SEQUENCE [LARGE SCALE GENOMIC DNA]</scope>
    <source>
        <strain evidence="10 11">NGM72.4</strain>
    </source>
</reference>
<dbReference type="GO" id="GO:0005737">
    <property type="term" value="C:cytoplasm"/>
    <property type="evidence" value="ECO:0007669"/>
    <property type="project" value="UniProtKB-SubCell"/>
</dbReference>
<dbReference type="EC" id="2.7.4.25" evidence="8"/>
<dbReference type="GO" id="GO:0006220">
    <property type="term" value="P:pyrimidine nucleotide metabolic process"/>
    <property type="evidence" value="ECO:0007669"/>
    <property type="project" value="UniProtKB-UniRule"/>
</dbReference>
<dbReference type="EMBL" id="JAAKYA010000052">
    <property type="protein sequence ID" value="NGO39229.1"/>
    <property type="molecule type" value="Genomic_DNA"/>
</dbReference>
<keyword evidence="4 8" id="KW-0418">Kinase</keyword>
<keyword evidence="8" id="KW-0963">Cytoplasm</keyword>
<organism evidence="10 11">
    <name type="scientific">Limisphaera ngatamarikiensis</name>
    <dbReference type="NCBI Taxonomy" id="1324935"/>
    <lineage>
        <taxon>Bacteria</taxon>
        <taxon>Pseudomonadati</taxon>
        <taxon>Verrucomicrobiota</taxon>
        <taxon>Verrucomicrobiia</taxon>
        <taxon>Limisphaerales</taxon>
        <taxon>Limisphaeraceae</taxon>
        <taxon>Limisphaera</taxon>
    </lineage>
</organism>
<dbReference type="GO" id="GO:0005524">
    <property type="term" value="F:ATP binding"/>
    <property type="evidence" value="ECO:0007669"/>
    <property type="project" value="UniProtKB-UniRule"/>
</dbReference>
<name>A0A6M1RNU7_9BACT</name>
<evidence type="ECO:0000259" key="9">
    <source>
        <dbReference type="Pfam" id="PF02224"/>
    </source>
</evidence>
<dbReference type="InterPro" id="IPR027417">
    <property type="entry name" value="P-loop_NTPase"/>
</dbReference>
<dbReference type="RefSeq" id="WP_165107126.1">
    <property type="nucleotide sequence ID" value="NZ_JAAKYA010000052.1"/>
</dbReference>
<keyword evidence="11" id="KW-1185">Reference proteome</keyword>
<evidence type="ECO:0000256" key="1">
    <source>
        <dbReference type="ARBA" id="ARBA00009427"/>
    </source>
</evidence>
<evidence type="ECO:0000313" key="10">
    <source>
        <dbReference type="EMBL" id="NGO39229.1"/>
    </source>
</evidence>
<dbReference type="Proteomes" id="UP000477311">
    <property type="component" value="Unassembled WGS sequence"/>
</dbReference>
<evidence type="ECO:0000256" key="7">
    <source>
        <dbReference type="ARBA" id="ARBA00048478"/>
    </source>
</evidence>
<gene>
    <name evidence="8 10" type="primary">cmk</name>
    <name evidence="10" type="ORF">G4L39_07430</name>
</gene>
<feature type="binding site" evidence="8">
    <location>
        <begin position="11"/>
        <end position="19"/>
    </location>
    <ligand>
        <name>ATP</name>
        <dbReference type="ChEBI" id="CHEBI:30616"/>
    </ligand>
</feature>
<comment type="catalytic activity">
    <reaction evidence="7 8">
        <text>CMP + ATP = CDP + ADP</text>
        <dbReference type="Rhea" id="RHEA:11600"/>
        <dbReference type="ChEBI" id="CHEBI:30616"/>
        <dbReference type="ChEBI" id="CHEBI:58069"/>
        <dbReference type="ChEBI" id="CHEBI:60377"/>
        <dbReference type="ChEBI" id="CHEBI:456216"/>
        <dbReference type="EC" id="2.7.4.25"/>
    </reaction>
</comment>
<feature type="domain" description="Cytidylate kinase" evidence="9">
    <location>
        <begin position="7"/>
        <end position="209"/>
    </location>
</feature>
<dbReference type="Pfam" id="PF02224">
    <property type="entry name" value="Cytidylate_kin"/>
    <property type="match status" value="1"/>
</dbReference>
<evidence type="ECO:0000313" key="11">
    <source>
        <dbReference type="Proteomes" id="UP000477311"/>
    </source>
</evidence>
<dbReference type="HAMAP" id="MF_00238">
    <property type="entry name" value="Cytidyl_kinase_type1"/>
    <property type="match status" value="1"/>
</dbReference>
<evidence type="ECO:0000256" key="5">
    <source>
        <dbReference type="ARBA" id="ARBA00022840"/>
    </source>
</evidence>
<comment type="similarity">
    <text evidence="1 8">Belongs to the cytidylate kinase family. Type 1 subfamily.</text>
</comment>
<dbReference type="InterPro" id="IPR003136">
    <property type="entry name" value="Cytidylate_kin"/>
</dbReference>
<keyword evidence="2 8" id="KW-0808">Transferase</keyword>
<sequence>MESPIVIAIDGTSASGKSTNARLVARALGYVYVDTGAMYRTLAWYCLKLGVDVKDPEAVARVCRRWKTELRCVDGQVRLLVDGYYPEREIRTAEVSAAVPYVAAVPAVRRWMKRKQRECIRFGNLVMEGRDIGTNVFPETEFKYYLDASLEERHRRRAAEGVQEDLAARDQRDSQRKVAPLMVPLGARVINTSGMTPEQTSALILEDIRQRLASRGAGESTSA</sequence>
<dbReference type="SUPFAM" id="SSF52540">
    <property type="entry name" value="P-loop containing nucleoside triphosphate hydrolases"/>
    <property type="match status" value="1"/>
</dbReference>
<keyword evidence="5 8" id="KW-0067">ATP-binding</keyword>
<keyword evidence="3 8" id="KW-0547">Nucleotide-binding</keyword>
<evidence type="ECO:0000256" key="2">
    <source>
        <dbReference type="ARBA" id="ARBA00022679"/>
    </source>
</evidence>
<dbReference type="Gene3D" id="3.40.50.300">
    <property type="entry name" value="P-loop containing nucleotide triphosphate hydrolases"/>
    <property type="match status" value="1"/>
</dbReference>
<dbReference type="CDD" id="cd02020">
    <property type="entry name" value="CMPK"/>
    <property type="match status" value="1"/>
</dbReference>
<dbReference type="GO" id="GO:0036431">
    <property type="term" value="F:dCMP kinase activity"/>
    <property type="evidence" value="ECO:0007669"/>
    <property type="project" value="InterPro"/>
</dbReference>